<evidence type="ECO:0000313" key="12">
    <source>
        <dbReference type="EMBL" id="OGF31884.1"/>
    </source>
</evidence>
<evidence type="ECO:0000256" key="2">
    <source>
        <dbReference type="ARBA" id="ARBA00020953"/>
    </source>
</evidence>
<keyword evidence="3 8" id="KW-0690">Ribosome biogenesis</keyword>
<keyword evidence="5 8" id="KW-0547">Nucleotide-binding</keyword>
<evidence type="ECO:0000313" key="13">
    <source>
        <dbReference type="Proteomes" id="UP000179001"/>
    </source>
</evidence>
<dbReference type="InterPro" id="IPR031166">
    <property type="entry name" value="G_ENGA"/>
</dbReference>
<dbReference type="PROSITE" id="PS51712">
    <property type="entry name" value="G_ENGA"/>
    <property type="match status" value="2"/>
</dbReference>
<dbReference type="Pfam" id="PF01926">
    <property type="entry name" value="MMR_HSR1"/>
    <property type="match status" value="2"/>
</dbReference>
<dbReference type="EMBL" id="MFGJ01000007">
    <property type="protein sequence ID" value="OGF31884.1"/>
    <property type="molecule type" value="Genomic_DNA"/>
</dbReference>
<comment type="caution">
    <text evidence="12">The sequence shown here is derived from an EMBL/GenBank/DDBJ whole genome shotgun (WGS) entry which is preliminary data.</text>
</comment>
<dbReference type="NCBIfam" id="TIGR03594">
    <property type="entry name" value="GTPase_EngA"/>
    <property type="match status" value="1"/>
</dbReference>
<dbReference type="InterPro" id="IPR015946">
    <property type="entry name" value="KH_dom-like_a/b"/>
</dbReference>
<reference evidence="12 13" key="1">
    <citation type="journal article" date="2016" name="Nat. Commun.">
        <title>Thousands of microbial genomes shed light on interconnected biogeochemical processes in an aquifer system.</title>
        <authorList>
            <person name="Anantharaman K."/>
            <person name="Brown C.T."/>
            <person name="Hug L.A."/>
            <person name="Sharon I."/>
            <person name="Castelle C.J."/>
            <person name="Probst A.J."/>
            <person name="Thomas B.C."/>
            <person name="Singh A."/>
            <person name="Wilkins M.J."/>
            <person name="Karaoz U."/>
            <person name="Brodie E.L."/>
            <person name="Williams K.H."/>
            <person name="Hubbard S.S."/>
            <person name="Banfield J.F."/>
        </authorList>
    </citation>
    <scope>NUCLEOTIDE SEQUENCE [LARGE SCALE GENOMIC DNA]</scope>
</reference>
<dbReference type="Pfam" id="PF14714">
    <property type="entry name" value="KH_dom-like"/>
    <property type="match status" value="1"/>
</dbReference>
<dbReference type="SUPFAM" id="SSF52540">
    <property type="entry name" value="P-loop containing nucleoside triphosphate hydrolases"/>
    <property type="match status" value="2"/>
</dbReference>
<comment type="similarity">
    <text evidence="1 8 9 10">Belongs to the TRAFAC class TrmE-Era-EngA-EngB-Septin-like GTPase superfamily. EngA (Der) GTPase family.</text>
</comment>
<evidence type="ECO:0000256" key="9">
    <source>
        <dbReference type="PROSITE-ProRule" id="PRU01049"/>
    </source>
</evidence>
<dbReference type="PANTHER" id="PTHR43834:SF6">
    <property type="entry name" value="GTPASE DER"/>
    <property type="match status" value="1"/>
</dbReference>
<feature type="binding site" evidence="8">
    <location>
        <begin position="127"/>
        <end position="130"/>
    </location>
    <ligand>
        <name>GTP</name>
        <dbReference type="ChEBI" id="CHEBI:37565"/>
        <label>1</label>
    </ligand>
</feature>
<dbReference type="GO" id="GO:0005525">
    <property type="term" value="F:GTP binding"/>
    <property type="evidence" value="ECO:0007669"/>
    <property type="project" value="UniProtKB-UniRule"/>
</dbReference>
<protein>
    <recommendedName>
        <fullName evidence="2 8">GTPase Der</fullName>
    </recommendedName>
    <alternativeName>
        <fullName evidence="7 8">GTP-binding protein EngA</fullName>
    </alternativeName>
</protein>
<feature type="binding site" evidence="8">
    <location>
        <begin position="64"/>
        <end position="68"/>
    </location>
    <ligand>
        <name>GTP</name>
        <dbReference type="ChEBI" id="CHEBI:37565"/>
        <label>1</label>
    </ligand>
</feature>
<feature type="domain" description="EngA-type G" evidence="11">
    <location>
        <begin position="184"/>
        <end position="364"/>
    </location>
</feature>
<dbReference type="InterPro" id="IPR016484">
    <property type="entry name" value="GTPase_Der"/>
</dbReference>
<dbReference type="AlphaFoldDB" id="A0A1F5SYU1"/>
<keyword evidence="4 10" id="KW-0677">Repeat</keyword>
<dbReference type="InterPro" id="IPR006073">
    <property type="entry name" value="GTP-bd"/>
</dbReference>
<name>A0A1F5SYU1_9BACT</name>
<dbReference type="InterPro" id="IPR005225">
    <property type="entry name" value="Small_GTP-bd"/>
</dbReference>
<evidence type="ECO:0000256" key="8">
    <source>
        <dbReference type="HAMAP-Rule" id="MF_00195"/>
    </source>
</evidence>
<dbReference type="STRING" id="1798002.A2478_05375"/>
<evidence type="ECO:0000256" key="10">
    <source>
        <dbReference type="RuleBase" id="RU004481"/>
    </source>
</evidence>
<comment type="subunit">
    <text evidence="8">Associates with the 50S ribosomal subunit.</text>
</comment>
<dbReference type="CDD" id="cd01895">
    <property type="entry name" value="EngA2"/>
    <property type="match status" value="1"/>
</dbReference>
<feature type="binding site" evidence="8">
    <location>
        <begin position="241"/>
        <end position="245"/>
    </location>
    <ligand>
        <name>GTP</name>
        <dbReference type="ChEBI" id="CHEBI:37565"/>
        <label>2</label>
    </ligand>
</feature>
<evidence type="ECO:0000256" key="1">
    <source>
        <dbReference type="ARBA" id="ARBA00008279"/>
    </source>
</evidence>
<dbReference type="NCBIfam" id="TIGR00231">
    <property type="entry name" value="small_GTP"/>
    <property type="match status" value="2"/>
</dbReference>
<dbReference type="PANTHER" id="PTHR43834">
    <property type="entry name" value="GTPASE DER"/>
    <property type="match status" value="1"/>
</dbReference>
<dbReference type="PIRSF" id="PIRSF006485">
    <property type="entry name" value="GTP-binding_EngA"/>
    <property type="match status" value="1"/>
</dbReference>
<proteinExistence type="inferred from homology"/>
<evidence type="ECO:0000259" key="11">
    <source>
        <dbReference type="PROSITE" id="PS51712"/>
    </source>
</evidence>
<evidence type="ECO:0000256" key="7">
    <source>
        <dbReference type="ARBA" id="ARBA00032345"/>
    </source>
</evidence>
<sequence length="459" mass="51991">MTDFKQLKYLPKVALIGRTNVGKSTIFNKFTETSRAIISDIPGTTRDLNYGLCEWDNKAFVLIDTAGLDVSTEKKIDQESIRFVEKAAHEADVLLLVVDAKSGLLPQDKEYAKQIKKYNKPIVLVINKADGHKDLSETAEFEKLGIEQNEKISAASGAGTGDLLDKVIKLIPMKSVQAVGKNIINVAIVGKPNVGKSSLINKIAGEERSIVSEVAHTTRDTKDFAIEVEFGDKKATLNFVDTAGIRKKRKIDDEIEKESVKQSINAIYRADIVLLVIDASKEITAQDKSITKEILDTNKSLIFVVNKWDLVEDKDEHADKKYLDFLHKSFPYLTWAPVVFLSAKTGFKVQRLINVVLEVFEKQCLEISDKSLDNLLSYLIKKQTPRKTKGTKRPYIYAMKQVRVNPQAFEIEVDQPKNIHFSYIRFIKNKLRDKYDLIGVGIKLYTILYKPEKKKDYKK</sequence>
<evidence type="ECO:0000256" key="6">
    <source>
        <dbReference type="ARBA" id="ARBA00023134"/>
    </source>
</evidence>
<dbReference type="GO" id="GO:0042254">
    <property type="term" value="P:ribosome biogenesis"/>
    <property type="evidence" value="ECO:0007669"/>
    <property type="project" value="UniProtKB-KW"/>
</dbReference>
<feature type="binding site" evidence="8">
    <location>
        <begin position="17"/>
        <end position="24"/>
    </location>
    <ligand>
        <name>GTP</name>
        <dbReference type="ChEBI" id="CHEBI:37565"/>
        <label>1</label>
    </ligand>
</feature>
<dbReference type="Gene3D" id="3.40.50.300">
    <property type="entry name" value="P-loop containing nucleotide triphosphate hydrolases"/>
    <property type="match status" value="2"/>
</dbReference>
<dbReference type="InterPro" id="IPR032859">
    <property type="entry name" value="KH_dom-like"/>
</dbReference>
<feature type="domain" description="EngA-type G" evidence="11">
    <location>
        <begin position="11"/>
        <end position="175"/>
    </location>
</feature>
<dbReference type="Proteomes" id="UP000179001">
    <property type="component" value="Unassembled WGS sequence"/>
</dbReference>
<dbReference type="CDD" id="cd01894">
    <property type="entry name" value="EngA1"/>
    <property type="match status" value="1"/>
</dbReference>
<dbReference type="Gene3D" id="3.30.300.20">
    <property type="match status" value="1"/>
</dbReference>
<dbReference type="InterPro" id="IPR027417">
    <property type="entry name" value="P-loop_NTPase"/>
</dbReference>
<gene>
    <name evidence="8" type="primary">der</name>
    <name evidence="12" type="ORF">A2478_05375</name>
</gene>
<organism evidence="12 13">
    <name type="scientific">Candidatus Falkowbacteria bacterium RIFOXYC2_FULL_36_12</name>
    <dbReference type="NCBI Taxonomy" id="1798002"/>
    <lineage>
        <taxon>Bacteria</taxon>
        <taxon>Candidatus Falkowiibacteriota</taxon>
    </lineage>
</organism>
<feature type="binding site" evidence="8">
    <location>
        <begin position="306"/>
        <end position="309"/>
    </location>
    <ligand>
        <name>GTP</name>
        <dbReference type="ChEBI" id="CHEBI:37565"/>
        <label>2</label>
    </ligand>
</feature>
<comment type="function">
    <text evidence="8 10">GTPase that plays an essential role in the late steps of ribosome biogenesis.</text>
</comment>
<accession>A0A1F5SYU1</accession>
<evidence type="ECO:0000256" key="3">
    <source>
        <dbReference type="ARBA" id="ARBA00022517"/>
    </source>
</evidence>
<evidence type="ECO:0000256" key="4">
    <source>
        <dbReference type="ARBA" id="ARBA00022737"/>
    </source>
</evidence>
<dbReference type="FunFam" id="3.40.50.300:FF:000040">
    <property type="entry name" value="GTPase Der"/>
    <property type="match status" value="1"/>
</dbReference>
<dbReference type="HAMAP" id="MF_00195">
    <property type="entry name" value="GTPase_Der"/>
    <property type="match status" value="1"/>
</dbReference>
<feature type="binding site" evidence="8">
    <location>
        <begin position="190"/>
        <end position="197"/>
    </location>
    <ligand>
        <name>GTP</name>
        <dbReference type="ChEBI" id="CHEBI:37565"/>
        <label>2</label>
    </ligand>
</feature>
<dbReference type="PRINTS" id="PR00326">
    <property type="entry name" value="GTP1OBG"/>
</dbReference>
<evidence type="ECO:0000256" key="5">
    <source>
        <dbReference type="ARBA" id="ARBA00022741"/>
    </source>
</evidence>
<keyword evidence="6 8" id="KW-0342">GTP-binding</keyword>